<feature type="transmembrane region" description="Helical" evidence="3">
    <location>
        <begin position="329"/>
        <end position="348"/>
    </location>
</feature>
<organism evidence="4 5">
    <name type="scientific">Immundisolibacter cernigliae</name>
    <dbReference type="NCBI Taxonomy" id="1810504"/>
    <lineage>
        <taxon>Bacteria</taxon>
        <taxon>Pseudomonadati</taxon>
        <taxon>Pseudomonadota</taxon>
        <taxon>Gammaproteobacteria</taxon>
        <taxon>Immundisolibacterales</taxon>
        <taxon>Immundisolibacteraceae</taxon>
        <taxon>Immundisolibacter</taxon>
    </lineage>
</organism>
<gene>
    <name evidence="4" type="ORF">PG2T_12040</name>
</gene>
<name>A0A1B1YVH9_9GAMM</name>
<dbReference type="InterPro" id="IPR052346">
    <property type="entry name" value="O-mannosyl-transferase_TMTC"/>
</dbReference>
<protein>
    <recommendedName>
        <fullName evidence="6">Pilus assembly protein PilF</fullName>
    </recommendedName>
</protein>
<feature type="transmembrane region" description="Helical" evidence="3">
    <location>
        <begin position="126"/>
        <end position="148"/>
    </location>
</feature>
<keyword evidence="3" id="KW-1133">Transmembrane helix</keyword>
<feature type="transmembrane region" description="Helical" evidence="3">
    <location>
        <begin position="219"/>
        <end position="236"/>
    </location>
</feature>
<dbReference type="InterPro" id="IPR011990">
    <property type="entry name" value="TPR-like_helical_dom_sf"/>
</dbReference>
<accession>A0A1B1YVH9</accession>
<feature type="transmembrane region" description="Helical" evidence="3">
    <location>
        <begin position="355"/>
        <end position="378"/>
    </location>
</feature>
<reference evidence="5" key="1">
    <citation type="submission" date="2016-03" db="EMBL/GenBank/DDBJ databases">
        <title>Complete genome sequence of Solimmundus cernigliae, representing a novel lineage of polycyclic aromatic hydrocarbon degraders within the Gammaproteobacteria.</title>
        <authorList>
            <person name="Singleton D.R."/>
            <person name="Dickey A.N."/>
            <person name="Scholl E.H."/>
            <person name="Wright F.A."/>
            <person name="Aitken M.D."/>
        </authorList>
    </citation>
    <scope>NUCLEOTIDE SEQUENCE [LARGE SCALE GENOMIC DNA]</scope>
    <source>
        <strain evidence="5">TR3.2</strain>
    </source>
</reference>
<feature type="transmembrane region" description="Helical" evidence="3">
    <location>
        <begin position="248"/>
        <end position="270"/>
    </location>
</feature>
<feature type="transmembrane region" description="Helical" evidence="3">
    <location>
        <begin position="196"/>
        <end position="214"/>
    </location>
</feature>
<feature type="transmembrane region" description="Helical" evidence="3">
    <location>
        <begin position="384"/>
        <end position="403"/>
    </location>
</feature>
<dbReference type="EMBL" id="CP014671">
    <property type="protein sequence ID" value="ANX04824.1"/>
    <property type="molecule type" value="Genomic_DNA"/>
</dbReference>
<dbReference type="STRING" id="1810504.PG2T_12040"/>
<feature type="transmembrane region" description="Helical" evidence="3">
    <location>
        <begin position="410"/>
        <end position="428"/>
    </location>
</feature>
<evidence type="ECO:0000256" key="3">
    <source>
        <dbReference type="SAM" id="Phobius"/>
    </source>
</evidence>
<keyword evidence="5" id="KW-1185">Reference proteome</keyword>
<evidence type="ECO:0008006" key="6">
    <source>
        <dbReference type="Google" id="ProtNLM"/>
    </source>
</evidence>
<dbReference type="Proteomes" id="UP000092952">
    <property type="component" value="Chromosome"/>
</dbReference>
<keyword evidence="2" id="KW-0802">TPR repeat</keyword>
<evidence type="ECO:0000256" key="2">
    <source>
        <dbReference type="ARBA" id="ARBA00022803"/>
    </source>
</evidence>
<feature type="transmembrane region" description="Helical" evidence="3">
    <location>
        <begin position="96"/>
        <end position="114"/>
    </location>
</feature>
<keyword evidence="1" id="KW-0677">Repeat</keyword>
<evidence type="ECO:0000256" key="1">
    <source>
        <dbReference type="ARBA" id="ARBA00022737"/>
    </source>
</evidence>
<keyword evidence="3" id="KW-0812">Transmembrane</keyword>
<proteinExistence type="predicted"/>
<dbReference type="PANTHER" id="PTHR44227">
    <property type="match status" value="1"/>
</dbReference>
<evidence type="ECO:0000313" key="4">
    <source>
        <dbReference type="EMBL" id="ANX04824.1"/>
    </source>
</evidence>
<dbReference type="InParanoid" id="A0A1B1YVH9"/>
<dbReference type="OrthoDB" id="8566379at2"/>
<dbReference type="Gene3D" id="1.25.40.10">
    <property type="entry name" value="Tetratricopeptide repeat domain"/>
    <property type="match status" value="1"/>
</dbReference>
<keyword evidence="3" id="KW-0472">Membrane</keyword>
<dbReference type="KEGG" id="gbi:PG2T_12040"/>
<dbReference type="AlphaFoldDB" id="A0A1B1YVH9"/>
<dbReference type="RefSeq" id="WP_068805808.1">
    <property type="nucleotide sequence ID" value="NZ_CP014671.1"/>
</dbReference>
<sequence>MKLPRKLQAAALLTALALVVLAYLPGLRGPFVFDDYPNILNNPAVAVTEFTAQALRAAALSNTSGPLGRPLAALSFGIDHYRAGGFYPLAFKLSNLAIHLLNVLLVYALAGRLARRLGAGEMAPTVGLFCALLWGLHPLQLTSVLYVVQRMTSLAATFTLAAMLCWLQAREGWAGSGAGGDGDKARFANQNVAGRLPALGWLLACGVLFVLGLLSKENAVLLPLYLGVIELCLWRWNDTAGADHGRRAATWFFAVTLLAPLLVGLALFIWQPGLLLDGYASRPFTLGERLLTEARVLWFYVGLVLLPTPPRLGLYHDDIATSTGLLEPWTTLLALDGWLILLMAALLLRRRAPAFTFGVLWFLAGHALESTVVPLEIAHEHRNYLPSFGLLFAAVYGVARFARHTGNRRVYAMLGLATALALGFGTFGRAASWHSDETIIEALYRHHPQSASAQQMMGELMLKRYGQPAQAVAHYRRAHELAPWETGYAIRTAWADRAAGEPVPTLAEQEAIARALRERPLPPTTLIALQSLSDCALAGEAACRDLTPALLAWLAAAAENPRINAVSLTQVTINYGQVCLQTDRFEEGLAWVQSAYRRSSQPVYRLMEANFRMLQGDLEGASAVLDEVHRMPELSAADAGHLAVLRDAIANRRAGAVAADGRPR</sequence>
<evidence type="ECO:0000313" key="5">
    <source>
        <dbReference type="Proteomes" id="UP000092952"/>
    </source>
</evidence>
<dbReference type="SUPFAM" id="SSF48452">
    <property type="entry name" value="TPR-like"/>
    <property type="match status" value="1"/>
</dbReference>
<dbReference type="PANTHER" id="PTHR44227:SF3">
    <property type="entry name" value="PROTEIN O-MANNOSYL-TRANSFERASE TMTC4"/>
    <property type="match status" value="1"/>
</dbReference>